<sequence>MTKAVTPINGAILQIPLIKKLGYAYAKYINLLKIASSPDLPDLIKVFDYKTETEEYNLQELEAQDYLIAPLLVSGLPPTIRKGLWRILDDKATNEDTTVPHFSRHEDWVSDDDWYYCLDADSTKKN</sequence>
<dbReference type="EMBL" id="PYVU01000042">
    <property type="protein sequence ID" value="PTB96643.1"/>
    <property type="molecule type" value="Genomic_DNA"/>
</dbReference>
<protein>
    <submittedName>
        <fullName evidence="1">Uncharacterized protein</fullName>
    </submittedName>
</protein>
<gene>
    <name evidence="1" type="ORF">C9994_06510</name>
</gene>
<accession>A0A2T4DS54</accession>
<proteinExistence type="predicted"/>
<dbReference type="InterPro" id="IPR029278">
    <property type="entry name" value="Imm26"/>
</dbReference>
<reference evidence="1 2" key="1">
    <citation type="submission" date="2018-03" db="EMBL/GenBank/DDBJ databases">
        <title>Cross-interface Injection: A General Nanoliter Liquid Handling Method Applied to Single Cells Genome Amplification Automated Nanoliter Liquid Handling Applied to Single Cell Multiple Displacement Amplification.</title>
        <authorList>
            <person name="Yun J."/>
            <person name="Xu P."/>
            <person name="Xu J."/>
            <person name="Dai X."/>
            <person name="Wang Y."/>
            <person name="Zheng X."/>
            <person name="Cao C."/>
            <person name="Yi Q."/>
            <person name="Zhu Y."/>
            <person name="Wang L."/>
            <person name="Dong Z."/>
            <person name="Huang Y."/>
            <person name="Huang L."/>
            <person name="Du W."/>
        </authorList>
    </citation>
    <scope>NUCLEOTIDE SEQUENCE [LARGE SCALE GENOMIC DNA]</scope>
    <source>
        <strain evidence="1 2">Z-D1-2</strain>
    </source>
</reference>
<dbReference type="AlphaFoldDB" id="A0A2T4DS54"/>
<dbReference type="Proteomes" id="UP000240608">
    <property type="component" value="Unassembled WGS sequence"/>
</dbReference>
<evidence type="ECO:0000313" key="2">
    <source>
        <dbReference type="Proteomes" id="UP000240608"/>
    </source>
</evidence>
<comment type="caution">
    <text evidence="1">The sequence shown here is derived from an EMBL/GenBank/DDBJ whole genome shotgun (WGS) entry which is preliminary data.</text>
</comment>
<dbReference type="Pfam" id="PF15428">
    <property type="entry name" value="Imm26"/>
    <property type="match status" value="1"/>
</dbReference>
<evidence type="ECO:0000313" key="1">
    <source>
        <dbReference type="EMBL" id="PTB96643.1"/>
    </source>
</evidence>
<organism evidence="1 2">
    <name type="scientific">Marivirga lumbricoides</name>
    <dbReference type="NCBI Taxonomy" id="1046115"/>
    <lineage>
        <taxon>Bacteria</taxon>
        <taxon>Pseudomonadati</taxon>
        <taxon>Bacteroidota</taxon>
        <taxon>Cytophagia</taxon>
        <taxon>Cytophagales</taxon>
        <taxon>Marivirgaceae</taxon>
        <taxon>Marivirga</taxon>
    </lineage>
</organism>
<name>A0A2T4DS54_9BACT</name>